<proteinExistence type="predicted"/>
<name>A0A9Q8WEU8_9PEZI</name>
<gene>
    <name evidence="1" type="ORF">CLUP02_06130</name>
</gene>
<organism evidence="1 2">
    <name type="scientific">Colletotrichum lupini</name>
    <dbReference type="NCBI Taxonomy" id="145971"/>
    <lineage>
        <taxon>Eukaryota</taxon>
        <taxon>Fungi</taxon>
        <taxon>Dikarya</taxon>
        <taxon>Ascomycota</taxon>
        <taxon>Pezizomycotina</taxon>
        <taxon>Sordariomycetes</taxon>
        <taxon>Hypocreomycetidae</taxon>
        <taxon>Glomerellales</taxon>
        <taxon>Glomerellaceae</taxon>
        <taxon>Colletotrichum</taxon>
        <taxon>Colletotrichum acutatum species complex</taxon>
    </lineage>
</organism>
<evidence type="ECO:0000313" key="1">
    <source>
        <dbReference type="EMBL" id="UQC80646.1"/>
    </source>
</evidence>
<dbReference type="EMBL" id="CP019475">
    <property type="protein sequence ID" value="UQC80646.1"/>
    <property type="molecule type" value="Genomic_DNA"/>
</dbReference>
<dbReference type="KEGG" id="clup:CLUP02_06130"/>
<protein>
    <submittedName>
        <fullName evidence="1">Uncharacterized protein</fullName>
    </submittedName>
</protein>
<evidence type="ECO:0000313" key="2">
    <source>
        <dbReference type="Proteomes" id="UP000830671"/>
    </source>
</evidence>
<dbReference type="GeneID" id="73340143"/>
<sequence length="105" mass="11892">MVTMCRRGLPFKLCPSPNLPVHSYANYPSRVSTISNPLLTVSCCSLFCGKTSAPNRERKHLIKVIVRHRRRSWLELTWAEFADRKEMSVSACRDSWVVPVAPSGC</sequence>
<dbReference type="RefSeq" id="XP_049142276.1">
    <property type="nucleotide sequence ID" value="XM_049285133.1"/>
</dbReference>
<accession>A0A9Q8WEU8</accession>
<dbReference type="AlphaFoldDB" id="A0A9Q8WEU8"/>
<reference evidence="1" key="1">
    <citation type="journal article" date="2021" name="Mol. Plant Microbe Interact.">
        <title>Complete Genome Sequence of the Plant-Pathogenic Fungus Colletotrichum lupini.</title>
        <authorList>
            <person name="Baroncelli R."/>
            <person name="Pensec F."/>
            <person name="Da Lio D."/>
            <person name="Boufleur T."/>
            <person name="Vicente I."/>
            <person name="Sarrocco S."/>
            <person name="Picot A."/>
            <person name="Baraldi E."/>
            <person name="Sukno S."/>
            <person name="Thon M."/>
            <person name="Le Floch G."/>
        </authorList>
    </citation>
    <scope>NUCLEOTIDE SEQUENCE</scope>
    <source>
        <strain evidence="1">IMI 504893</strain>
    </source>
</reference>
<keyword evidence="2" id="KW-1185">Reference proteome</keyword>
<dbReference type="Proteomes" id="UP000830671">
    <property type="component" value="Chromosome 3"/>
</dbReference>